<dbReference type="GO" id="GO:0043248">
    <property type="term" value="P:proteasome assembly"/>
    <property type="evidence" value="ECO:0007669"/>
    <property type="project" value="TreeGrafter"/>
</dbReference>
<organism evidence="1 2">
    <name type="scientific">Lepraria neglecta</name>
    <dbReference type="NCBI Taxonomy" id="209136"/>
    <lineage>
        <taxon>Eukaryota</taxon>
        <taxon>Fungi</taxon>
        <taxon>Dikarya</taxon>
        <taxon>Ascomycota</taxon>
        <taxon>Pezizomycotina</taxon>
        <taxon>Lecanoromycetes</taxon>
        <taxon>OSLEUM clade</taxon>
        <taxon>Lecanoromycetidae</taxon>
        <taxon>Lecanorales</taxon>
        <taxon>Lecanorineae</taxon>
        <taxon>Stereocaulaceae</taxon>
        <taxon>Lepraria</taxon>
    </lineage>
</organism>
<evidence type="ECO:0008006" key="3">
    <source>
        <dbReference type="Google" id="ProtNLM"/>
    </source>
</evidence>
<sequence>MAPSSGHLLVPKVMRIVKFGISKTASLIRSKLPQSTQATTTSGASLQPVRVYAQNQPVHPLAFLKQSCSQNNRWFSTTTTRTFTSSAKPNAGVRYDRSKFPVSKISKAISKQGAVPFASTLRPNLTGGALPRSAGGYSLGGAGKGGARHFSYTSGCQAQVVHNVSAGIRAFFIGGGKARFDGVDPVTGEKRFRSVSQTEDAVYSKWEAPSTRGTNLSFKLSPTITALCPSFSSTTQDSKLEVTSLNSLNLLENLSIDFARALKDLSAILADLRRLSVFGDLPIFTTTTPSGPVLSVRFPGCDANLVSRLCDEVGVRRGVIVEDETWDEKGNKEVEMALLFPFAPSTSSSMVSEDDAAEYFNPPKPTQQDQLDWKHMISPSTHPVSLHDNASFEDYATLKSPIVDPDSPSWYESLRESDLDPDDPYYHTYSPLRAPSHSTKGASIGRDYEGLEGIYKFLQVCEDVRR</sequence>
<gene>
    <name evidence="1" type="ORF">OEA41_007644</name>
</gene>
<evidence type="ECO:0000313" key="2">
    <source>
        <dbReference type="Proteomes" id="UP001276659"/>
    </source>
</evidence>
<evidence type="ECO:0000313" key="1">
    <source>
        <dbReference type="EMBL" id="KAK3176321.1"/>
    </source>
</evidence>
<dbReference type="Proteomes" id="UP001276659">
    <property type="component" value="Unassembled WGS sequence"/>
</dbReference>
<accession>A0AAE0DN43</accession>
<dbReference type="AlphaFoldDB" id="A0AAE0DN43"/>
<dbReference type="InterPro" id="IPR038816">
    <property type="entry name" value="Stationary_phase_5"/>
</dbReference>
<proteinExistence type="predicted"/>
<keyword evidence="2" id="KW-1185">Reference proteome</keyword>
<reference evidence="1" key="1">
    <citation type="submission" date="2022-11" db="EMBL/GenBank/DDBJ databases">
        <title>Chromosomal genome sequence assembly and mating type (MAT) locus characterization of the leprose asexual lichenized fungus Lepraria neglecta (Nyl.) Erichsen.</title>
        <authorList>
            <person name="Allen J.L."/>
            <person name="Pfeffer B."/>
        </authorList>
    </citation>
    <scope>NUCLEOTIDE SEQUENCE</scope>
    <source>
        <strain evidence="1">Allen 5258</strain>
    </source>
</reference>
<dbReference type="GO" id="GO:0070628">
    <property type="term" value="F:proteasome binding"/>
    <property type="evidence" value="ECO:0007669"/>
    <property type="project" value="InterPro"/>
</dbReference>
<protein>
    <recommendedName>
        <fullName evidence="3">Casein kinase II beta 2 subunit</fullName>
    </recommendedName>
</protein>
<dbReference type="PANTHER" id="PTHR42342">
    <property type="entry name" value="STATIONARY PHASE PROTEIN 5"/>
    <property type="match status" value="1"/>
</dbReference>
<comment type="caution">
    <text evidence="1">The sequence shown here is derived from an EMBL/GenBank/DDBJ whole genome shotgun (WGS) entry which is preliminary data.</text>
</comment>
<name>A0AAE0DN43_9LECA</name>
<dbReference type="PANTHER" id="PTHR42342:SF1">
    <property type="entry name" value="STATIONARY PHASE PROTEIN 5"/>
    <property type="match status" value="1"/>
</dbReference>
<dbReference type="EMBL" id="JASNWA010000004">
    <property type="protein sequence ID" value="KAK3176321.1"/>
    <property type="molecule type" value="Genomic_DNA"/>
</dbReference>